<protein>
    <submittedName>
        <fullName evidence="1">Uncharacterized protein</fullName>
    </submittedName>
</protein>
<dbReference type="Proteomes" id="UP000371977">
    <property type="component" value="Unassembled WGS sequence"/>
</dbReference>
<dbReference type="RefSeq" id="WP_148622461.1">
    <property type="nucleotide sequence ID" value="NZ_SDGZ01000013.1"/>
</dbReference>
<dbReference type="AlphaFoldDB" id="A0A6C2C8E8"/>
<organism evidence="1 2">
    <name type="scientific">Weissella muntiaci</name>
    <dbReference type="NCBI Taxonomy" id="2508881"/>
    <lineage>
        <taxon>Bacteria</taxon>
        <taxon>Bacillati</taxon>
        <taxon>Bacillota</taxon>
        <taxon>Bacilli</taxon>
        <taxon>Lactobacillales</taxon>
        <taxon>Lactobacillaceae</taxon>
        <taxon>Weissella</taxon>
    </lineage>
</organism>
<accession>A0A6C2C8E8</accession>
<keyword evidence="2" id="KW-1185">Reference proteome</keyword>
<comment type="caution">
    <text evidence="1">The sequence shown here is derived from an EMBL/GenBank/DDBJ whole genome shotgun (WGS) entry which is preliminary data.</text>
</comment>
<name>A0A6C2C8E8_9LACO</name>
<proteinExistence type="predicted"/>
<evidence type="ECO:0000313" key="1">
    <source>
        <dbReference type="EMBL" id="TYC49902.1"/>
    </source>
</evidence>
<gene>
    <name evidence="1" type="ORF">ESZ50_04740</name>
</gene>
<evidence type="ECO:0000313" key="2">
    <source>
        <dbReference type="Proteomes" id="UP000371977"/>
    </source>
</evidence>
<reference evidence="1 2" key="1">
    <citation type="submission" date="2019-01" db="EMBL/GenBank/DDBJ databases">
        <title>Weissella sp. nov., a novel lactic acid bacterium isolated from animal feces.</title>
        <authorList>
            <person name="Wang L.-T."/>
        </authorList>
    </citation>
    <scope>NUCLEOTIDE SEQUENCE [LARGE SCALE GENOMIC DNA]</scope>
    <source>
        <strain evidence="1 2">8H-2</strain>
    </source>
</reference>
<dbReference type="EMBL" id="SDGZ01000013">
    <property type="protein sequence ID" value="TYC49902.1"/>
    <property type="molecule type" value="Genomic_DNA"/>
</dbReference>
<sequence length="115" mass="12739">MIVSNKGDFVRFIGDIRLVPGTNDVSEAELKKLKAVDSSNPVFAAVMEDLVLPEGETKLSSYKVDDAKKLIDETFDVALLGNFRDEEAADANRKTVLDYIDKKVDEIMNGDEKEA</sequence>
<dbReference type="OrthoDB" id="2928951at2"/>